<keyword evidence="2" id="KW-1185">Reference proteome</keyword>
<dbReference type="Proteomes" id="UP000593568">
    <property type="component" value="Unassembled WGS sequence"/>
</dbReference>
<dbReference type="AlphaFoldDB" id="A0A7J9DH58"/>
<protein>
    <recommendedName>
        <fullName evidence="3">RNase H type-1 domain-containing protein</fullName>
    </recommendedName>
</protein>
<accession>A0A7J9DH58</accession>
<dbReference type="EMBL" id="JABEZW010000002">
    <property type="protein sequence ID" value="MBA0759795.1"/>
    <property type="molecule type" value="Genomic_DNA"/>
</dbReference>
<evidence type="ECO:0008006" key="3">
    <source>
        <dbReference type="Google" id="ProtNLM"/>
    </source>
</evidence>
<sequence>MANCVNSVVYPAGTIFSSFFGSRCECFMPNTKGWFKYGQEQCSMATSSHRFEKGLFGSRLVKAFAICEALSWLKSIHMENVILESDCLMVVNALLRLSIDVLEVGMLVHDYLMLKAHF</sequence>
<evidence type="ECO:0000313" key="2">
    <source>
        <dbReference type="Proteomes" id="UP000593568"/>
    </source>
</evidence>
<proteinExistence type="predicted"/>
<comment type="caution">
    <text evidence="1">The sequence shown here is derived from an EMBL/GenBank/DDBJ whole genome shotgun (WGS) entry which is preliminary data.</text>
</comment>
<name>A0A7J9DH58_9ROSI</name>
<gene>
    <name evidence="1" type="ORF">Gotri_022628</name>
</gene>
<evidence type="ECO:0000313" key="1">
    <source>
        <dbReference type="EMBL" id="MBA0759795.1"/>
    </source>
</evidence>
<organism evidence="1 2">
    <name type="scientific">Gossypium trilobum</name>
    <dbReference type="NCBI Taxonomy" id="34281"/>
    <lineage>
        <taxon>Eukaryota</taxon>
        <taxon>Viridiplantae</taxon>
        <taxon>Streptophyta</taxon>
        <taxon>Embryophyta</taxon>
        <taxon>Tracheophyta</taxon>
        <taxon>Spermatophyta</taxon>
        <taxon>Magnoliopsida</taxon>
        <taxon>eudicotyledons</taxon>
        <taxon>Gunneridae</taxon>
        <taxon>Pentapetalae</taxon>
        <taxon>rosids</taxon>
        <taxon>malvids</taxon>
        <taxon>Malvales</taxon>
        <taxon>Malvaceae</taxon>
        <taxon>Malvoideae</taxon>
        <taxon>Gossypium</taxon>
    </lineage>
</organism>
<reference evidence="1 2" key="1">
    <citation type="journal article" date="2019" name="Genome Biol. Evol.">
        <title>Insights into the evolution of the New World diploid cottons (Gossypium, subgenus Houzingenia) based on genome sequencing.</title>
        <authorList>
            <person name="Grover C.E."/>
            <person name="Arick M.A. 2nd"/>
            <person name="Thrash A."/>
            <person name="Conover J.L."/>
            <person name="Sanders W.S."/>
            <person name="Peterson D.G."/>
            <person name="Frelichowski J.E."/>
            <person name="Scheffler J.A."/>
            <person name="Scheffler B.E."/>
            <person name="Wendel J.F."/>
        </authorList>
    </citation>
    <scope>NUCLEOTIDE SEQUENCE [LARGE SCALE GENOMIC DNA]</scope>
    <source>
        <strain evidence="1">8</strain>
        <tissue evidence="1">Leaf</tissue>
    </source>
</reference>